<keyword evidence="2 4" id="KW-0238">DNA-binding</keyword>
<dbReference type="Gene3D" id="3.40.50.300">
    <property type="entry name" value="P-loop containing nucleotide triphosphate hydrolases"/>
    <property type="match status" value="1"/>
</dbReference>
<dbReference type="STRING" id="658858.E1F4W7"/>
<dbReference type="InterPro" id="IPR027417">
    <property type="entry name" value="P-loop_NTPase"/>
</dbReference>
<evidence type="ECO:0000256" key="3">
    <source>
        <dbReference type="ARBA" id="ARBA00023242"/>
    </source>
</evidence>
<keyword evidence="4" id="KW-0547">Nucleotide-binding</keyword>
<dbReference type="GO" id="GO:0005664">
    <property type="term" value="C:nuclear origin of replication recognition complex"/>
    <property type="evidence" value="ECO:0007669"/>
    <property type="project" value="TreeGrafter"/>
</dbReference>
<dbReference type="EMBL" id="ACVC01000180">
    <property type="protein sequence ID" value="EFO62525.1"/>
    <property type="molecule type" value="Genomic_DNA"/>
</dbReference>
<feature type="domain" description="Orc1-like AAA ATPase" evidence="5">
    <location>
        <begin position="19"/>
        <end position="160"/>
    </location>
</feature>
<comment type="subcellular location">
    <subcellularLocation>
        <location evidence="1 4">Nucleus</location>
    </subcellularLocation>
</comment>
<comment type="similarity">
    <text evidence="4">Belongs to the ORC1 family.</text>
</comment>
<dbReference type="PANTHER" id="PTHR10763:SF23">
    <property type="entry name" value="ORIGIN RECOGNITION COMPLEX SUBUNIT 1"/>
    <property type="match status" value="1"/>
</dbReference>
<dbReference type="Proteomes" id="UP000008974">
    <property type="component" value="Unassembled WGS sequence"/>
</dbReference>
<reference evidence="6 7" key="1">
    <citation type="journal article" date="2010" name="BMC Genomics">
        <title>Genome analysis and comparative genomics of a Giardia intestinalis assemblage E isolate.</title>
        <authorList>
            <person name="Jerlstrom-Hultqvist J."/>
            <person name="Franzen O."/>
            <person name="Ankarklev J."/>
            <person name="Xu F."/>
            <person name="Nohynkova E."/>
            <person name="Andersson J.O."/>
            <person name="Svard S.G."/>
            <person name="Andersson B."/>
        </authorList>
    </citation>
    <scope>NUCLEOTIDE SEQUENCE [LARGE SCALE GENOMIC DNA]</scope>
    <source>
        <strain evidence="6 7">P15</strain>
    </source>
</reference>
<gene>
    <name evidence="6" type="ORF">GLP15_1399</name>
</gene>
<comment type="subunit">
    <text evidence="4">ORC is composed of six subunits.</text>
</comment>
<evidence type="ECO:0000313" key="7">
    <source>
        <dbReference type="Proteomes" id="UP000008974"/>
    </source>
</evidence>
<dbReference type="GO" id="GO:0006270">
    <property type="term" value="P:DNA replication initiation"/>
    <property type="evidence" value="ECO:0007669"/>
    <property type="project" value="TreeGrafter"/>
</dbReference>
<dbReference type="OMA" id="QIFYFLY"/>
<dbReference type="GO" id="GO:0005524">
    <property type="term" value="F:ATP binding"/>
    <property type="evidence" value="ECO:0007669"/>
    <property type="project" value="UniProtKB-KW"/>
</dbReference>
<organism evidence="6 7">
    <name type="scientific">Giardia intestinalis (strain P15)</name>
    <name type="common">Giardia lamblia</name>
    <dbReference type="NCBI Taxonomy" id="658858"/>
    <lineage>
        <taxon>Eukaryota</taxon>
        <taxon>Metamonada</taxon>
        <taxon>Diplomonadida</taxon>
        <taxon>Hexamitidae</taxon>
        <taxon>Giardiinae</taxon>
        <taxon>Giardia</taxon>
    </lineage>
</organism>
<proteinExistence type="inferred from homology"/>
<accession>E1F4W7</accession>
<dbReference type="AlphaFoldDB" id="E1F4W7"/>
<comment type="function">
    <text evidence="4">Component of the origin recognition complex (ORC) that binds origins of replication. DNA-binding is ATP-dependent, however specific DNA sequences that define origins of replication have not been identified so far. ORC is required to assemble the pre-replication complex necessary to initiate DNA replication.</text>
</comment>
<keyword evidence="4" id="KW-0235">DNA replication</keyword>
<name>E1F4W7_GIAIA</name>
<evidence type="ECO:0000313" key="6">
    <source>
        <dbReference type="EMBL" id="EFO62525.1"/>
    </source>
</evidence>
<dbReference type="GO" id="GO:0033314">
    <property type="term" value="P:mitotic DNA replication checkpoint signaling"/>
    <property type="evidence" value="ECO:0007669"/>
    <property type="project" value="TreeGrafter"/>
</dbReference>
<dbReference type="VEuPathDB" id="GiardiaDB:GLP15_1399"/>
<evidence type="ECO:0000256" key="2">
    <source>
        <dbReference type="ARBA" id="ARBA00023125"/>
    </source>
</evidence>
<keyword evidence="4" id="KW-0067">ATP-binding</keyword>
<keyword evidence="3 4" id="KW-0539">Nucleus</keyword>
<dbReference type="PANTHER" id="PTHR10763">
    <property type="entry name" value="CELL DIVISION CONTROL PROTEIN 6-RELATED"/>
    <property type="match status" value="1"/>
</dbReference>
<dbReference type="SUPFAM" id="SSF52540">
    <property type="entry name" value="P-loop containing nucleoside triphosphate hydrolases"/>
    <property type="match status" value="1"/>
</dbReference>
<dbReference type="OrthoDB" id="1926878at2759"/>
<dbReference type="GO" id="GO:0003688">
    <property type="term" value="F:DNA replication origin binding"/>
    <property type="evidence" value="ECO:0007669"/>
    <property type="project" value="TreeGrafter"/>
</dbReference>
<dbReference type="InterPro" id="IPR050311">
    <property type="entry name" value="ORC1/CDC6"/>
</dbReference>
<evidence type="ECO:0000259" key="5">
    <source>
        <dbReference type="Pfam" id="PF13191"/>
    </source>
</evidence>
<dbReference type="Pfam" id="PF13191">
    <property type="entry name" value="AAA_16"/>
    <property type="match status" value="1"/>
</dbReference>
<dbReference type="Gene3D" id="1.10.8.60">
    <property type="match status" value="1"/>
</dbReference>
<evidence type="ECO:0000256" key="4">
    <source>
        <dbReference type="RuleBase" id="RU365058"/>
    </source>
</evidence>
<evidence type="ECO:0000256" key="1">
    <source>
        <dbReference type="ARBA" id="ARBA00004123"/>
    </source>
</evidence>
<protein>
    <recommendedName>
        <fullName evidence="4">Origin recognition complex subunit 1</fullName>
    </recommendedName>
</protein>
<sequence length="372" mass="41112">MLRAAAAAFGLAHRPTAIIGRDAELSVLADVFALSFADGTAHGLFLSGNPGTGKTLCLRHACRLAPSLQGALQIWINAASLVRPEQVYQELHCRIFSQSRRMAPLRAKKALETHFQRQPQTKRNILIVIDEVDHLQSKNDQIFYFLYNTLLTASHPLLFVSIANSLYFPYTDRIASRLSGITKLEFPAYSPEAFTSIIKARIQELSADYTEISQLFQNDAVLKLLVGRVLHRGGDIRTALQFTFRTIARTVAEGLTTIPLRIVDQITCADLCESALCATELTKLEHAILRATARNNITIGNIMELGHGGLGIQQPLCTGKAPGLNLIERAISRLCTSGLILREPSTDGYNHLTESDELYKSTDRLYINVVLD</sequence>
<dbReference type="InterPro" id="IPR041664">
    <property type="entry name" value="AAA_16"/>
</dbReference>
<comment type="caution">
    <text evidence="6">The sequence shown here is derived from an EMBL/GenBank/DDBJ whole genome shotgun (WGS) entry which is preliminary data.</text>
</comment>